<feature type="domain" description="Glucose-methanol-choline oxidoreductase N-terminal" evidence="5">
    <location>
        <begin position="91"/>
        <end position="114"/>
    </location>
</feature>
<dbReference type="InterPro" id="IPR000172">
    <property type="entry name" value="GMC_OxRdtase_N"/>
</dbReference>
<reference evidence="7 8" key="1">
    <citation type="submission" date="2019-12" db="EMBL/GenBank/DDBJ databases">
        <title>Draft genome sequence of the ascomycete Xylaria multiplex DSM 110363.</title>
        <authorList>
            <person name="Buettner E."/>
            <person name="Kellner H."/>
        </authorList>
    </citation>
    <scope>NUCLEOTIDE SEQUENCE [LARGE SCALE GENOMIC DNA]</scope>
    <source>
        <strain evidence="7 8">DSM 110363</strain>
    </source>
</reference>
<dbReference type="Gene3D" id="3.50.50.60">
    <property type="entry name" value="FAD/NAD(P)-binding domain"/>
    <property type="match status" value="1"/>
</dbReference>
<evidence type="ECO:0000256" key="1">
    <source>
        <dbReference type="ARBA" id="ARBA00010790"/>
    </source>
</evidence>
<dbReference type="PANTHER" id="PTHR11552">
    <property type="entry name" value="GLUCOSE-METHANOL-CHOLINE GMC OXIDOREDUCTASE"/>
    <property type="match status" value="1"/>
</dbReference>
<dbReference type="Pfam" id="PF05199">
    <property type="entry name" value="GMC_oxred_C"/>
    <property type="match status" value="1"/>
</dbReference>
<protein>
    <recommendedName>
        <fullName evidence="5 6">Glucose-methanol-choline oxidoreductase N-terminal domain-containing protein</fullName>
    </recommendedName>
</protein>
<proteinExistence type="inferred from homology"/>
<comment type="cofactor">
    <cofactor evidence="3">
        <name>FAD</name>
        <dbReference type="ChEBI" id="CHEBI:57692"/>
    </cofactor>
</comment>
<dbReference type="InParanoid" id="A0A7C8IPT1"/>
<dbReference type="PROSITE" id="PS00623">
    <property type="entry name" value="GMC_OXRED_1"/>
    <property type="match status" value="1"/>
</dbReference>
<dbReference type="InterPro" id="IPR007867">
    <property type="entry name" value="GMC_OxRtase_C"/>
</dbReference>
<comment type="caution">
    <text evidence="7">The sequence shown here is derived from an EMBL/GenBank/DDBJ whole genome shotgun (WGS) entry which is preliminary data.</text>
</comment>
<dbReference type="InterPro" id="IPR012132">
    <property type="entry name" value="GMC_OxRdtase"/>
</dbReference>
<feature type="binding site" evidence="3">
    <location>
        <position position="231"/>
    </location>
    <ligand>
        <name>FAD</name>
        <dbReference type="ChEBI" id="CHEBI:57692"/>
    </ligand>
</feature>
<dbReference type="SUPFAM" id="SSF51905">
    <property type="entry name" value="FAD/NAD(P)-binding domain"/>
    <property type="match status" value="1"/>
</dbReference>
<keyword evidence="3 4" id="KW-0274">FAD</keyword>
<feature type="domain" description="Glucose-methanol-choline oxidoreductase N-terminal" evidence="6">
    <location>
        <begin position="269"/>
        <end position="283"/>
    </location>
</feature>
<name>A0A7C8IPT1_9PEZI</name>
<keyword evidence="4" id="KW-0285">Flavoprotein</keyword>
<keyword evidence="8" id="KW-1185">Reference proteome</keyword>
<organism evidence="7 8">
    <name type="scientific">Xylaria multiplex</name>
    <dbReference type="NCBI Taxonomy" id="323545"/>
    <lineage>
        <taxon>Eukaryota</taxon>
        <taxon>Fungi</taxon>
        <taxon>Dikarya</taxon>
        <taxon>Ascomycota</taxon>
        <taxon>Pezizomycotina</taxon>
        <taxon>Sordariomycetes</taxon>
        <taxon>Xylariomycetidae</taxon>
        <taxon>Xylariales</taxon>
        <taxon>Xylariaceae</taxon>
        <taxon>Xylaria</taxon>
    </lineage>
</organism>
<gene>
    <name evidence="7" type="ORF">GQX73_g10141</name>
</gene>
<evidence type="ECO:0000313" key="7">
    <source>
        <dbReference type="EMBL" id="KAF2963422.1"/>
    </source>
</evidence>
<evidence type="ECO:0000259" key="6">
    <source>
        <dbReference type="PROSITE" id="PS00624"/>
    </source>
</evidence>
<feature type="active site" description="Proton acceptor" evidence="2">
    <location>
        <position position="518"/>
    </location>
</feature>
<dbReference type="GO" id="GO:0016614">
    <property type="term" value="F:oxidoreductase activity, acting on CH-OH group of donors"/>
    <property type="evidence" value="ECO:0007669"/>
    <property type="project" value="InterPro"/>
</dbReference>
<sequence>MASSNSSAITSTIWDYIFIGGGLAASVVSSRLSQLDSSLKILVIEAGPNANNESNIVWPNSTNLIGGDFDWKDSTVSQRHLNGRNVSLATGKALGGGTVINGGGWVRGHKFDYDLWGSLVSDKRWAYHGQLPFMQKSERHWNKTSNLEQHGLAGPVPIQSVTSTKREFPLRKHTLEAWKELGFREVPFLDGNAGNPLGIAELQEGRNGGRRIISAAVYSLESVTVLENTLVEKVLIENPAAENKGLKAVGVRLADGTEVHGQEIILAAGAIRSPQILLLSGIGPSAGLAEFNIPVLLDQPDVGQNLADHSILFNAWKVKDPGAGWALGSPNPLFSQPQYSWGYPFDFLVNGDVPKEGLAEAIAADEGVVPNPDTHPLLSHSRTFVEYIFMSVGAPDGSLVTFGAAPMLNTARGSIKLASANSREAVKTQIKFAGSNATIIGREILNGEAGAPGFDEVLSVDSTDDYIDARIRAGLGTCQHPMGSLSMGKVVDVDLRVKGVDNLRVVDASVIPVVITGHIQAAVYALAEQAAGIIYADRCNSAR</sequence>
<dbReference type="PIRSF" id="PIRSF000137">
    <property type="entry name" value="Alcohol_oxidase"/>
    <property type="match status" value="1"/>
</dbReference>
<dbReference type="Pfam" id="PF00732">
    <property type="entry name" value="GMC_oxred_N"/>
    <property type="match status" value="1"/>
</dbReference>
<dbReference type="PROSITE" id="PS00624">
    <property type="entry name" value="GMC_OXRED_2"/>
    <property type="match status" value="1"/>
</dbReference>
<dbReference type="OrthoDB" id="269227at2759"/>
<comment type="similarity">
    <text evidence="1 4">Belongs to the GMC oxidoreductase family.</text>
</comment>
<dbReference type="Gene3D" id="3.30.560.10">
    <property type="entry name" value="Glucose Oxidase, domain 3"/>
    <property type="match status" value="1"/>
</dbReference>
<evidence type="ECO:0000313" key="8">
    <source>
        <dbReference type="Proteomes" id="UP000481858"/>
    </source>
</evidence>
<evidence type="ECO:0000256" key="4">
    <source>
        <dbReference type="RuleBase" id="RU003968"/>
    </source>
</evidence>
<dbReference type="GO" id="GO:0050660">
    <property type="term" value="F:flavin adenine dinucleotide binding"/>
    <property type="evidence" value="ECO:0007669"/>
    <property type="project" value="InterPro"/>
</dbReference>
<feature type="active site" description="Proton donor" evidence="2">
    <location>
        <position position="480"/>
    </location>
</feature>
<dbReference type="AlphaFoldDB" id="A0A7C8IPT1"/>
<evidence type="ECO:0000256" key="3">
    <source>
        <dbReference type="PIRSR" id="PIRSR000137-2"/>
    </source>
</evidence>
<evidence type="ECO:0000259" key="5">
    <source>
        <dbReference type="PROSITE" id="PS00623"/>
    </source>
</evidence>
<dbReference type="InterPro" id="IPR036188">
    <property type="entry name" value="FAD/NAD-bd_sf"/>
</dbReference>
<dbReference type="EMBL" id="WUBL01000205">
    <property type="protein sequence ID" value="KAF2963422.1"/>
    <property type="molecule type" value="Genomic_DNA"/>
</dbReference>
<dbReference type="SUPFAM" id="SSF54373">
    <property type="entry name" value="FAD-linked reductases, C-terminal domain"/>
    <property type="match status" value="1"/>
</dbReference>
<accession>A0A7C8IPT1</accession>
<dbReference type="PANTHER" id="PTHR11552:SF123">
    <property type="entry name" value="GMC OXIDOREDUCTASE (AFU_ORTHOLOGUE AFUA_2G01770)-RELATED"/>
    <property type="match status" value="1"/>
</dbReference>
<evidence type="ECO:0000256" key="2">
    <source>
        <dbReference type="PIRSR" id="PIRSR000137-1"/>
    </source>
</evidence>
<dbReference type="Proteomes" id="UP000481858">
    <property type="component" value="Unassembled WGS sequence"/>
</dbReference>